<gene>
    <name evidence="2" type="ORF">ASPGLDRAFT_163897</name>
</gene>
<keyword evidence="3" id="KW-1185">Reference proteome</keyword>
<dbReference type="GeneID" id="34458822"/>
<proteinExistence type="predicted"/>
<dbReference type="Pfam" id="PF00646">
    <property type="entry name" value="F-box"/>
    <property type="match status" value="1"/>
</dbReference>
<evidence type="ECO:0000313" key="3">
    <source>
        <dbReference type="Proteomes" id="UP000184300"/>
    </source>
</evidence>
<dbReference type="OrthoDB" id="2687876at2759"/>
<sequence length="289" mass="33443">MLGSLEQLPLELINMVLIQLEIQSLTDFQRVNKRAMQVVDSIPQYKKIILHAPASIRGSLSISTGSLFSCQELYEKLCTAECDSCGDLGGYLYLVTCRRICFLCFTKKTEYLPLLQADTIRKFRLRREDIATLPSMNSVPGRYSPREIKCRTQLTLIDHDAARQAGITVHGNINAMEQYALEMTSKKLEQYQSRKSIHIADCPNLRRPRSEDIFDGHSPNLKRFLGIIRAPFLNARTGSLEWVFHCAACKPHHYNRPLHWRRRYTRKSFEDHIRECGEIIHGKHNQRVR</sequence>
<dbReference type="InterPro" id="IPR001810">
    <property type="entry name" value="F-box_dom"/>
</dbReference>
<dbReference type="STRING" id="1160497.A0A1L9VUK7"/>
<name>A0A1L9VUK7_ASPGL</name>
<accession>A0A1L9VUK7</accession>
<protein>
    <recommendedName>
        <fullName evidence="1">F-box domain-containing protein</fullName>
    </recommendedName>
</protein>
<feature type="domain" description="F-box" evidence="1">
    <location>
        <begin position="2"/>
        <end position="48"/>
    </location>
</feature>
<dbReference type="VEuPathDB" id="FungiDB:ASPGLDRAFT_163897"/>
<evidence type="ECO:0000259" key="1">
    <source>
        <dbReference type="PROSITE" id="PS50181"/>
    </source>
</evidence>
<dbReference type="EMBL" id="KV878890">
    <property type="protein sequence ID" value="OJJ87589.1"/>
    <property type="molecule type" value="Genomic_DNA"/>
</dbReference>
<evidence type="ECO:0000313" key="2">
    <source>
        <dbReference type="EMBL" id="OJJ87589.1"/>
    </source>
</evidence>
<dbReference type="Proteomes" id="UP000184300">
    <property type="component" value="Unassembled WGS sequence"/>
</dbReference>
<organism evidence="2 3">
    <name type="scientific">Aspergillus glaucus CBS 516.65</name>
    <dbReference type="NCBI Taxonomy" id="1160497"/>
    <lineage>
        <taxon>Eukaryota</taxon>
        <taxon>Fungi</taxon>
        <taxon>Dikarya</taxon>
        <taxon>Ascomycota</taxon>
        <taxon>Pezizomycotina</taxon>
        <taxon>Eurotiomycetes</taxon>
        <taxon>Eurotiomycetidae</taxon>
        <taxon>Eurotiales</taxon>
        <taxon>Aspergillaceae</taxon>
        <taxon>Aspergillus</taxon>
        <taxon>Aspergillus subgen. Aspergillus</taxon>
    </lineage>
</organism>
<dbReference type="AlphaFoldDB" id="A0A1L9VUK7"/>
<dbReference type="PROSITE" id="PS50181">
    <property type="entry name" value="FBOX"/>
    <property type="match status" value="1"/>
</dbReference>
<reference evidence="3" key="1">
    <citation type="journal article" date="2017" name="Genome Biol.">
        <title>Comparative genomics reveals high biological diversity and specific adaptations in the industrially and medically important fungal genus Aspergillus.</title>
        <authorList>
            <person name="de Vries R.P."/>
            <person name="Riley R."/>
            <person name="Wiebenga A."/>
            <person name="Aguilar-Osorio G."/>
            <person name="Amillis S."/>
            <person name="Uchima C.A."/>
            <person name="Anderluh G."/>
            <person name="Asadollahi M."/>
            <person name="Askin M."/>
            <person name="Barry K."/>
            <person name="Battaglia E."/>
            <person name="Bayram O."/>
            <person name="Benocci T."/>
            <person name="Braus-Stromeyer S.A."/>
            <person name="Caldana C."/>
            <person name="Canovas D."/>
            <person name="Cerqueira G.C."/>
            <person name="Chen F."/>
            <person name="Chen W."/>
            <person name="Choi C."/>
            <person name="Clum A."/>
            <person name="Dos Santos R.A."/>
            <person name="Damasio A.R."/>
            <person name="Diallinas G."/>
            <person name="Emri T."/>
            <person name="Fekete E."/>
            <person name="Flipphi M."/>
            <person name="Freyberg S."/>
            <person name="Gallo A."/>
            <person name="Gournas C."/>
            <person name="Habgood R."/>
            <person name="Hainaut M."/>
            <person name="Harispe M.L."/>
            <person name="Henrissat B."/>
            <person name="Hilden K.S."/>
            <person name="Hope R."/>
            <person name="Hossain A."/>
            <person name="Karabika E."/>
            <person name="Karaffa L."/>
            <person name="Karanyi Z."/>
            <person name="Krasevec N."/>
            <person name="Kuo A."/>
            <person name="Kusch H."/>
            <person name="LaButti K."/>
            <person name="Lagendijk E.L."/>
            <person name="Lapidus A."/>
            <person name="Levasseur A."/>
            <person name="Lindquist E."/>
            <person name="Lipzen A."/>
            <person name="Logrieco A.F."/>
            <person name="MacCabe A."/>
            <person name="Maekelae M.R."/>
            <person name="Malavazi I."/>
            <person name="Melin P."/>
            <person name="Meyer V."/>
            <person name="Mielnichuk N."/>
            <person name="Miskei M."/>
            <person name="Molnar A.P."/>
            <person name="Mule G."/>
            <person name="Ngan C.Y."/>
            <person name="Orejas M."/>
            <person name="Orosz E."/>
            <person name="Ouedraogo J.P."/>
            <person name="Overkamp K.M."/>
            <person name="Park H.-S."/>
            <person name="Perrone G."/>
            <person name="Piumi F."/>
            <person name="Punt P.J."/>
            <person name="Ram A.F."/>
            <person name="Ramon A."/>
            <person name="Rauscher S."/>
            <person name="Record E."/>
            <person name="Riano-Pachon D.M."/>
            <person name="Robert V."/>
            <person name="Roehrig J."/>
            <person name="Ruller R."/>
            <person name="Salamov A."/>
            <person name="Salih N.S."/>
            <person name="Samson R.A."/>
            <person name="Sandor E."/>
            <person name="Sanguinetti M."/>
            <person name="Schuetze T."/>
            <person name="Sepcic K."/>
            <person name="Shelest E."/>
            <person name="Sherlock G."/>
            <person name="Sophianopoulou V."/>
            <person name="Squina F.M."/>
            <person name="Sun H."/>
            <person name="Susca A."/>
            <person name="Todd R.B."/>
            <person name="Tsang A."/>
            <person name="Unkles S.E."/>
            <person name="van de Wiele N."/>
            <person name="van Rossen-Uffink D."/>
            <person name="Oliveira J.V."/>
            <person name="Vesth T.C."/>
            <person name="Visser J."/>
            <person name="Yu J.-H."/>
            <person name="Zhou M."/>
            <person name="Andersen M.R."/>
            <person name="Archer D.B."/>
            <person name="Baker S.E."/>
            <person name="Benoit I."/>
            <person name="Brakhage A.A."/>
            <person name="Braus G.H."/>
            <person name="Fischer R."/>
            <person name="Frisvad J.C."/>
            <person name="Goldman G.H."/>
            <person name="Houbraken J."/>
            <person name="Oakley B."/>
            <person name="Pocsi I."/>
            <person name="Scazzocchio C."/>
            <person name="Seiboth B."/>
            <person name="vanKuyk P.A."/>
            <person name="Wortman J."/>
            <person name="Dyer P.S."/>
            <person name="Grigoriev I.V."/>
        </authorList>
    </citation>
    <scope>NUCLEOTIDE SEQUENCE [LARGE SCALE GENOMIC DNA]</scope>
    <source>
        <strain evidence="3">CBS 516.65</strain>
    </source>
</reference>
<dbReference type="RefSeq" id="XP_022404272.1">
    <property type="nucleotide sequence ID" value="XM_022542561.1"/>
</dbReference>